<sequence>MNNSGKSWQSLIRHELNNAINTIIGYSSLLLDDFQYEQEEDLTWIVAEIEQIKAYGEQLSCQVKMTLPYNGAEIECNPKIILETRITLAFALFSSVYAIQRIASQVSEGIPPDFVADLQKIASSAQRIVNLINNLSLFLESEILSLKV</sequence>
<keyword evidence="4" id="KW-1185">Reference proteome</keyword>
<dbReference type="SUPFAM" id="SSF47384">
    <property type="entry name" value="Homodimeric domain of signal transducing histidine kinase"/>
    <property type="match status" value="1"/>
</dbReference>
<dbReference type="EC" id="2.7.13.3" evidence="2"/>
<dbReference type="RefSeq" id="WP_265264076.1">
    <property type="nucleotide sequence ID" value="NZ_JAIHOM010000033.1"/>
</dbReference>
<reference evidence="3 4" key="1">
    <citation type="submission" date="2021-08" db="EMBL/GenBank/DDBJ databases">
        <title>Draft genome sequence of Spirulina subsalsa with high tolerance to salinity and hype-accumulation of phycocyanin.</title>
        <authorList>
            <person name="Pei H."/>
            <person name="Jiang L."/>
        </authorList>
    </citation>
    <scope>NUCLEOTIDE SEQUENCE [LARGE SCALE GENOMIC DNA]</scope>
    <source>
        <strain evidence="3 4">FACHB-351</strain>
    </source>
</reference>
<dbReference type="Proteomes" id="UP001526426">
    <property type="component" value="Unassembled WGS sequence"/>
</dbReference>
<dbReference type="Gene3D" id="1.10.287.130">
    <property type="match status" value="1"/>
</dbReference>
<evidence type="ECO:0000256" key="2">
    <source>
        <dbReference type="ARBA" id="ARBA00012438"/>
    </source>
</evidence>
<dbReference type="InterPro" id="IPR036097">
    <property type="entry name" value="HisK_dim/P_sf"/>
</dbReference>
<dbReference type="EMBL" id="JAIHOM010000033">
    <property type="protein sequence ID" value="MCW6036322.1"/>
    <property type="molecule type" value="Genomic_DNA"/>
</dbReference>
<comment type="caution">
    <text evidence="3">The sequence shown here is derived from an EMBL/GenBank/DDBJ whole genome shotgun (WGS) entry which is preliminary data.</text>
</comment>
<protein>
    <recommendedName>
        <fullName evidence="2">histidine kinase</fullName>
        <ecNumber evidence="2">2.7.13.3</ecNumber>
    </recommendedName>
</protein>
<organism evidence="3 4">
    <name type="scientific">Spirulina subsalsa FACHB-351</name>
    <dbReference type="NCBI Taxonomy" id="234711"/>
    <lineage>
        <taxon>Bacteria</taxon>
        <taxon>Bacillati</taxon>
        <taxon>Cyanobacteriota</taxon>
        <taxon>Cyanophyceae</taxon>
        <taxon>Spirulinales</taxon>
        <taxon>Spirulinaceae</taxon>
        <taxon>Spirulina</taxon>
    </lineage>
</organism>
<evidence type="ECO:0000313" key="4">
    <source>
        <dbReference type="Proteomes" id="UP001526426"/>
    </source>
</evidence>
<proteinExistence type="predicted"/>
<evidence type="ECO:0000313" key="3">
    <source>
        <dbReference type="EMBL" id="MCW6036322.1"/>
    </source>
</evidence>
<comment type="catalytic activity">
    <reaction evidence="1">
        <text>ATP + protein L-histidine = ADP + protein N-phospho-L-histidine.</text>
        <dbReference type="EC" id="2.7.13.3"/>
    </reaction>
</comment>
<dbReference type="CDD" id="cd00082">
    <property type="entry name" value="HisKA"/>
    <property type="match status" value="1"/>
</dbReference>
<name>A0ABT3L491_9CYAN</name>
<gene>
    <name evidence="3" type="ORF">K4A83_08555</name>
</gene>
<dbReference type="InterPro" id="IPR003661">
    <property type="entry name" value="HisK_dim/P_dom"/>
</dbReference>
<evidence type="ECO:0000256" key="1">
    <source>
        <dbReference type="ARBA" id="ARBA00000085"/>
    </source>
</evidence>
<accession>A0ABT3L491</accession>